<dbReference type="Gene3D" id="2.40.160.50">
    <property type="entry name" value="membrane protein fhac: a member of the omp85/tpsb transporter family"/>
    <property type="match status" value="1"/>
</dbReference>
<dbReference type="GO" id="GO:0019867">
    <property type="term" value="C:outer membrane"/>
    <property type="evidence" value="ECO:0007669"/>
    <property type="project" value="InterPro"/>
</dbReference>
<dbReference type="InterPro" id="IPR000184">
    <property type="entry name" value="Bac_surfAg_D15"/>
</dbReference>
<dbReference type="AlphaFoldDB" id="A0A434B015"/>
<gene>
    <name evidence="4" type="ORF">DLK05_01485</name>
</gene>
<evidence type="ECO:0000256" key="2">
    <source>
        <dbReference type="ARBA" id="ARBA00023136"/>
    </source>
</evidence>
<proteinExistence type="predicted"/>
<dbReference type="Pfam" id="PF01103">
    <property type="entry name" value="Omp85"/>
    <property type="match status" value="1"/>
</dbReference>
<organism evidence="4 5">
    <name type="scientific">Ancylomarina longa</name>
    <dbReference type="NCBI Taxonomy" id="2487017"/>
    <lineage>
        <taxon>Bacteria</taxon>
        <taxon>Pseudomonadati</taxon>
        <taxon>Bacteroidota</taxon>
        <taxon>Bacteroidia</taxon>
        <taxon>Marinilabiliales</taxon>
        <taxon>Marinifilaceae</taxon>
        <taxon>Ancylomarina</taxon>
    </lineage>
</organism>
<dbReference type="SUPFAM" id="SSF56300">
    <property type="entry name" value="Metallo-dependent phosphatases"/>
    <property type="match status" value="1"/>
</dbReference>
<keyword evidence="5" id="KW-1185">Reference proteome</keyword>
<feature type="domain" description="Bacterial surface antigen (D15)" evidence="3">
    <location>
        <begin position="928"/>
        <end position="1176"/>
    </location>
</feature>
<dbReference type="Gene3D" id="3.60.21.10">
    <property type="match status" value="1"/>
</dbReference>
<dbReference type="Proteomes" id="UP000282985">
    <property type="component" value="Unassembled WGS sequence"/>
</dbReference>
<dbReference type="InterPro" id="IPR029052">
    <property type="entry name" value="Metallo-depent_PP-like"/>
</dbReference>
<comment type="caution">
    <text evidence="4">The sequence shown here is derived from an EMBL/GenBank/DDBJ whole genome shotgun (WGS) entry which is preliminary data.</text>
</comment>
<dbReference type="EMBL" id="RJJX01000001">
    <property type="protein sequence ID" value="RUT80057.1"/>
    <property type="molecule type" value="Genomic_DNA"/>
</dbReference>
<evidence type="ECO:0000259" key="3">
    <source>
        <dbReference type="Pfam" id="PF01103"/>
    </source>
</evidence>
<accession>A0A434B015</accession>
<comment type="subcellular location">
    <subcellularLocation>
        <location evidence="1">Membrane</location>
    </subcellularLocation>
</comment>
<keyword evidence="2" id="KW-0472">Membrane</keyword>
<protein>
    <recommendedName>
        <fullName evidence="3">Bacterial surface antigen (D15) domain-containing protein</fullName>
    </recommendedName>
</protein>
<evidence type="ECO:0000313" key="4">
    <source>
        <dbReference type="EMBL" id="RUT80057.1"/>
    </source>
</evidence>
<evidence type="ECO:0000313" key="5">
    <source>
        <dbReference type="Proteomes" id="UP000282985"/>
    </source>
</evidence>
<sequence length="1212" mass="139472">MALQNENTMKKTFSILILLFIVVKVFSQDNRFAKAPNDTLLEQSIFFIGDLGEADIVDANINFMKFQLNQVAEKGTLVILGNSIAKKITLEDKEETEQCDPQLQKLLDLGKSFKGELIIIPGDREWSEGEKHGWEALMNLETYVEDYLGRGDVFLPSGGCPGPVEINLTNDIVLLIVDSQWWLHLGDKPESECGLESSADFLILLSDALKRNQNKKIVIATHHPIYSAGKHGGNFPFPGPVELYRKFFGSSQDFAYPHYKQMRYMAKKLGEKQENIITVSAHDNSLQFAQKDSSFFVVSGSGSKADYVSDKKMDIAIREIGFARLNFYTNDEVWLEFWSMGENGLKPPHLAFRTKLYTKKYLSEEDLKKKYQNLNYQDSVLTVAASNQYETDSKWKQSMLGSNYRKDWATPIKVPVFDIGTEKGGLRIIKRGGGQQTRSLRLEAADGKQYVLRSVEKYTAKAIPLSLQGTFAAKLVQDGISESYPYAAIAVPKLAEAAGVYHTNPRIVYVPDDPRFGIYRDEFKNDLFLFEERPKGDVSDMNNFGNSKSVLGTDKLIEKRYKNSDLSVDETAVLRARLFDIFLNDWDRHDDQWRWATFKEKGKIIARPIPRDRDQVFFYSNGKLPWLIRRKWGMPKFQPFDTIIENVNGLGFNSRYFDRSFLESKSKSDWEKMAADLKSRLTDQVIESAVRDLPKEAYKISGEEIIRKLKARRNQLPALAIQFYDFLSKQVDVVGTNAKEVFDAEWNEKGDLHVTIHRLSKKDHRKELLFDRTFVKEETKEVRLYGLKGKDKFNLIGKRNKGVKLRVIGGKGKDKVHIENTRRQNVAVYDKRKTKVKGKGAYEKRLSGNSKVNAYNRKDFKYDIVSPGANLNFVSDDGLILGAGVNVKTQKFRKEPYGSLHKFLANYAFMYPSVELKYSGEMIGTIRSLDFLADIDYNTPNFQGYYFGLGNRTKVSEEEADEYNRIRMAKFMVSSRLRKRFGKAHSVSFGLFYQQLKLKATPDRFVTDITNPAYDLNLLADFNTRKYIGVIARYNWDTRDSKIIPRRGLFWTSNWSFFRGLNAEDHNFQKMETDLRFYTSLGRTERSILAIRVGAAHNTNGFSFYQSNKLGLKTNLRGYRQDRFAGKDMVYQNTDLRFRLARFKSYYLAGEMGLLGFNDFGRVWIDDENSEKWHHGFGGGFWLSPFKLMVLTTNFSHSTEDDIFSIEFKYLF</sequence>
<reference evidence="4 5" key="1">
    <citation type="submission" date="2018-11" db="EMBL/GenBank/DDBJ databases">
        <title>Parancylomarina longa gen. nov., sp. nov., isolated from sediments of southern Okinawa.</title>
        <authorList>
            <person name="Fu T."/>
        </authorList>
    </citation>
    <scope>NUCLEOTIDE SEQUENCE [LARGE SCALE GENOMIC DNA]</scope>
    <source>
        <strain evidence="4 5">T3-2 S1-C</strain>
    </source>
</reference>
<name>A0A434B015_9BACT</name>
<evidence type="ECO:0000256" key="1">
    <source>
        <dbReference type="ARBA" id="ARBA00004370"/>
    </source>
</evidence>
<dbReference type="OrthoDB" id="333971at2"/>